<keyword evidence="1" id="KW-0489">Methyltransferase</keyword>
<dbReference type="EC" id="2.1.-.-" evidence="1"/>
<gene>
    <name evidence="1" type="ORF">RJJ65_34075</name>
</gene>
<proteinExistence type="predicted"/>
<sequence length="257" mass="28793">MNALPPGTILQLMYFSERLDRLKAGRFVEIGAGAGEITSILLSRGWSGSIYEFDARTAEKLRERFSREIASDRLVLNNSDYVQSETDDFDLVVSSMVMEHLSDGDEALFMQKSLANLERKGGMLIGIVPAGPRYWGVEDDIAGHFRRYTPEWINSITHSNGGSLVHVKGLTFPVSNLLLPLSNYLVAKQEGVKVKLSKMEQTKESGRRNVKFKTTFPSLFSLILNRYTMYPLHILQKALGPASRSLVLYFEAKPGGR</sequence>
<keyword evidence="1" id="KW-0808">Transferase</keyword>
<dbReference type="Gene3D" id="3.40.50.150">
    <property type="entry name" value="Vaccinia Virus protein VP39"/>
    <property type="match status" value="1"/>
</dbReference>
<accession>A0AAJ2LR73</accession>
<reference evidence="1" key="1">
    <citation type="submission" date="2023-04" db="EMBL/GenBank/DDBJ databases">
        <title>Genomic characterization of faba bean (Vicia faba) microsymbionts in Mexican soils.</title>
        <authorList>
            <person name="Rivera Orduna F.N."/>
            <person name="Guevara-Luna J."/>
            <person name="Yan J."/>
            <person name="Arroyo-Herrera I."/>
            <person name="Li Y."/>
            <person name="Vasquez-Murrieta M.S."/>
            <person name="Wang E.T."/>
        </authorList>
    </citation>
    <scope>NUCLEOTIDE SEQUENCE</scope>
    <source>
        <strain evidence="1">CH26</strain>
    </source>
</reference>
<name>A0AAJ2LR73_9HYPH</name>
<dbReference type="Pfam" id="PF13489">
    <property type="entry name" value="Methyltransf_23"/>
    <property type="match status" value="1"/>
</dbReference>
<dbReference type="GO" id="GO:0008168">
    <property type="term" value="F:methyltransferase activity"/>
    <property type="evidence" value="ECO:0007669"/>
    <property type="project" value="UniProtKB-KW"/>
</dbReference>
<dbReference type="EMBL" id="JAVLSF010000050">
    <property type="protein sequence ID" value="MDR9777571.1"/>
    <property type="molecule type" value="Genomic_DNA"/>
</dbReference>
<comment type="caution">
    <text evidence="1">The sequence shown here is derived from an EMBL/GenBank/DDBJ whole genome shotgun (WGS) entry which is preliminary data.</text>
</comment>
<dbReference type="AlphaFoldDB" id="A0AAJ2LR73"/>
<dbReference type="GO" id="GO:0032259">
    <property type="term" value="P:methylation"/>
    <property type="evidence" value="ECO:0007669"/>
    <property type="project" value="UniProtKB-KW"/>
</dbReference>
<evidence type="ECO:0000313" key="2">
    <source>
        <dbReference type="Proteomes" id="UP001268610"/>
    </source>
</evidence>
<protein>
    <submittedName>
        <fullName evidence="1">Class I SAM-dependent methyltransferase</fullName>
        <ecNumber evidence="1">2.1.-.-</ecNumber>
    </submittedName>
</protein>
<dbReference type="SUPFAM" id="SSF53335">
    <property type="entry name" value="S-adenosyl-L-methionine-dependent methyltransferases"/>
    <property type="match status" value="1"/>
</dbReference>
<dbReference type="Proteomes" id="UP001268610">
    <property type="component" value="Unassembled WGS sequence"/>
</dbReference>
<dbReference type="RefSeq" id="WP_310857436.1">
    <property type="nucleotide sequence ID" value="NZ_JAVLSD010000048.1"/>
</dbReference>
<dbReference type="CDD" id="cd02440">
    <property type="entry name" value="AdoMet_MTases"/>
    <property type="match status" value="1"/>
</dbReference>
<organism evidence="1 2">
    <name type="scientific">Rhizobium hidalgonense</name>
    <dbReference type="NCBI Taxonomy" id="1538159"/>
    <lineage>
        <taxon>Bacteria</taxon>
        <taxon>Pseudomonadati</taxon>
        <taxon>Pseudomonadota</taxon>
        <taxon>Alphaproteobacteria</taxon>
        <taxon>Hyphomicrobiales</taxon>
        <taxon>Rhizobiaceae</taxon>
        <taxon>Rhizobium/Agrobacterium group</taxon>
        <taxon>Rhizobium</taxon>
    </lineage>
</organism>
<dbReference type="InterPro" id="IPR029063">
    <property type="entry name" value="SAM-dependent_MTases_sf"/>
</dbReference>
<evidence type="ECO:0000313" key="1">
    <source>
        <dbReference type="EMBL" id="MDR9777571.1"/>
    </source>
</evidence>